<evidence type="ECO:0000313" key="8">
    <source>
        <dbReference type="EMBL" id="MBB4095228.1"/>
    </source>
</evidence>
<dbReference type="GO" id="GO:0016787">
    <property type="term" value="F:hydrolase activity"/>
    <property type="evidence" value="ECO:0007669"/>
    <property type="project" value="UniProtKB-KW"/>
</dbReference>
<reference evidence="9 10" key="1">
    <citation type="journal article" date="2011" name="Int. J. Syst. Evol. Microbiol.">
        <title>Ochrobactrum pecoris sp. nov., isolated from farm animals.</title>
        <authorList>
            <person name="Kampfer P."/>
            <person name="Huber B."/>
            <person name="Busse H.J."/>
            <person name="Scholz H.C."/>
            <person name="Tomaso H."/>
            <person name="Hotzel H."/>
            <person name="Melzer F."/>
        </authorList>
    </citation>
    <scope>NUCLEOTIDE SEQUENCE [LARGE SCALE GENOMIC DNA]</scope>
    <source>
        <strain evidence="9 10">08RB2639</strain>
    </source>
</reference>
<dbReference type="InterPro" id="IPR027417">
    <property type="entry name" value="P-loop_NTPase"/>
</dbReference>
<dbReference type="AlphaFoldDB" id="A0A5C5CGW2"/>
<sequence>MLKTVKDKIPVTVLTGFLGSGKTTLLNYILKENHGMKIAVIENEFGEIGIDGDLVVGSTEEIFEMTNGCVCCVAEARDDLLRVIRQLLARPERLDHIIIETSGLADPYPVAQTFFLDDPIRNETNLDGVITLVDVKHIRQHLDDIHLDGIDNQAVDQIVCADRIVLNKVDLAQDADIADVTKRIRHLNETADIVLSSYAQIDLTKILGLAAFDRNRKMAAEIDFDWHVHNHNHHGDGHGDGHVHDHEDHGHDHAWLGDASHTHDVSVTSVGIELPGNMDPQKISRWVQELKRQNNENLFRMKGIFSVQDDDYCYVLHGVHNEIEFRPNHPWAGDQRSNKMIFIGRNLDRASLQARIEACRA</sequence>
<keyword evidence="3" id="KW-0143">Chaperone</keyword>
<gene>
    <name evidence="9" type="ORF">FIB18_16395</name>
    <name evidence="8" type="ORF">GGQ79_003771</name>
</gene>
<evidence type="ECO:0000256" key="2">
    <source>
        <dbReference type="ARBA" id="ARBA00022801"/>
    </source>
</evidence>
<dbReference type="InterPro" id="IPR051316">
    <property type="entry name" value="Zinc-reg_GTPase_activator"/>
</dbReference>
<proteinExistence type="inferred from homology"/>
<keyword evidence="11" id="KW-1185">Reference proteome</keyword>
<dbReference type="Pfam" id="PF07683">
    <property type="entry name" value="CobW_C"/>
    <property type="match status" value="1"/>
</dbReference>
<dbReference type="Gene3D" id="3.30.1220.10">
    <property type="entry name" value="CobW-like, C-terminal domain"/>
    <property type="match status" value="1"/>
</dbReference>
<keyword evidence="1" id="KW-0547">Nucleotide-binding</keyword>
<dbReference type="PANTHER" id="PTHR13748">
    <property type="entry name" value="COBW-RELATED"/>
    <property type="match status" value="1"/>
</dbReference>
<dbReference type="RefSeq" id="WP_140021725.1">
    <property type="nucleotide sequence ID" value="NZ_JACIEX010000009.1"/>
</dbReference>
<accession>A0A5C5CGW2</accession>
<evidence type="ECO:0000256" key="4">
    <source>
        <dbReference type="ARBA" id="ARBA00034320"/>
    </source>
</evidence>
<dbReference type="EMBL" id="VEWK01000009">
    <property type="protein sequence ID" value="TNV10550.1"/>
    <property type="molecule type" value="Genomic_DNA"/>
</dbReference>
<name>A0A5C5CGW2_9HYPH</name>
<dbReference type="SUPFAM" id="SSF52540">
    <property type="entry name" value="P-loop containing nucleoside triphosphate hydrolases"/>
    <property type="match status" value="1"/>
</dbReference>
<dbReference type="EMBL" id="JACIEX010000009">
    <property type="protein sequence ID" value="MBB4095228.1"/>
    <property type="molecule type" value="Genomic_DNA"/>
</dbReference>
<reference evidence="9" key="2">
    <citation type="submission" date="2019-06" db="EMBL/GenBank/DDBJ databases">
        <authorList>
            <person name="Hu M."/>
        </authorList>
    </citation>
    <scope>NUCLEOTIDE SEQUENCE</scope>
    <source>
        <strain evidence="9">08RB2639</strain>
    </source>
</reference>
<evidence type="ECO:0000313" key="10">
    <source>
        <dbReference type="Proteomes" id="UP000313390"/>
    </source>
</evidence>
<comment type="function">
    <text evidence="5">Zinc chaperone that directly transfers zinc cofactor to target proteins, thereby activating them. Zinc is transferred from the CXCC motif in the GTPase domain to the zinc binding site in target proteins in a process requiring GTP hydrolysis.</text>
</comment>
<dbReference type="Proteomes" id="UP000553980">
    <property type="component" value="Unassembled WGS sequence"/>
</dbReference>
<feature type="domain" description="CobW C-terminal" evidence="7">
    <location>
        <begin position="267"/>
        <end position="360"/>
    </location>
</feature>
<dbReference type="SUPFAM" id="SSF90002">
    <property type="entry name" value="Hypothetical protein YjiA, C-terminal domain"/>
    <property type="match status" value="1"/>
</dbReference>
<comment type="catalytic activity">
    <reaction evidence="6">
        <text>GTP + H2O = GDP + phosphate + H(+)</text>
        <dbReference type="Rhea" id="RHEA:19669"/>
        <dbReference type="ChEBI" id="CHEBI:15377"/>
        <dbReference type="ChEBI" id="CHEBI:15378"/>
        <dbReference type="ChEBI" id="CHEBI:37565"/>
        <dbReference type="ChEBI" id="CHEBI:43474"/>
        <dbReference type="ChEBI" id="CHEBI:58189"/>
    </reaction>
    <physiologicalReaction direction="left-to-right" evidence="6">
        <dbReference type="Rhea" id="RHEA:19670"/>
    </physiologicalReaction>
</comment>
<dbReference type="Pfam" id="PF02492">
    <property type="entry name" value="cobW"/>
    <property type="match status" value="1"/>
</dbReference>
<comment type="similarity">
    <text evidence="4">Belongs to the SIMIBI class G3E GTPase family. ZNG1 subfamily.</text>
</comment>
<dbReference type="GO" id="GO:0000166">
    <property type="term" value="F:nucleotide binding"/>
    <property type="evidence" value="ECO:0007669"/>
    <property type="project" value="UniProtKB-KW"/>
</dbReference>
<evidence type="ECO:0000259" key="7">
    <source>
        <dbReference type="SMART" id="SM00833"/>
    </source>
</evidence>
<dbReference type="GO" id="GO:0005737">
    <property type="term" value="C:cytoplasm"/>
    <property type="evidence" value="ECO:0007669"/>
    <property type="project" value="TreeGrafter"/>
</dbReference>
<comment type="caution">
    <text evidence="9">The sequence shown here is derived from an EMBL/GenBank/DDBJ whole genome shotgun (WGS) entry which is preliminary data.</text>
</comment>
<dbReference type="Proteomes" id="UP000313390">
    <property type="component" value="Unassembled WGS sequence"/>
</dbReference>
<evidence type="ECO:0000256" key="6">
    <source>
        <dbReference type="ARBA" id="ARBA00049117"/>
    </source>
</evidence>
<keyword evidence="2" id="KW-0378">Hydrolase</keyword>
<reference evidence="8 11" key="3">
    <citation type="submission" date="2020-08" db="EMBL/GenBank/DDBJ databases">
        <title>Genomic Encyclopedia of Type Strains, Phase IV (KMG-IV): sequencing the most valuable type-strain genomes for metagenomic binning, comparative biology and taxonomic classification.</title>
        <authorList>
            <person name="Goeker M."/>
        </authorList>
    </citation>
    <scope>NUCLEOTIDE SEQUENCE [LARGE SCALE GENOMIC DNA]</scope>
    <source>
        <strain evidence="8 11">DSM 23868</strain>
    </source>
</reference>
<evidence type="ECO:0000256" key="5">
    <source>
        <dbReference type="ARBA" id="ARBA00045658"/>
    </source>
</evidence>
<evidence type="ECO:0000256" key="1">
    <source>
        <dbReference type="ARBA" id="ARBA00022741"/>
    </source>
</evidence>
<dbReference type="InterPro" id="IPR036627">
    <property type="entry name" value="CobW-likC_sf"/>
</dbReference>
<evidence type="ECO:0000313" key="9">
    <source>
        <dbReference type="EMBL" id="TNV10550.1"/>
    </source>
</evidence>
<organism evidence="9 10">
    <name type="scientific">Brucella pecoris</name>
    <dbReference type="NCBI Taxonomy" id="867683"/>
    <lineage>
        <taxon>Bacteria</taxon>
        <taxon>Pseudomonadati</taxon>
        <taxon>Pseudomonadota</taxon>
        <taxon>Alphaproteobacteria</taxon>
        <taxon>Hyphomicrobiales</taxon>
        <taxon>Brucellaceae</taxon>
        <taxon>Brucella/Ochrobactrum group</taxon>
        <taxon>Brucella</taxon>
    </lineage>
</organism>
<protein>
    <submittedName>
        <fullName evidence="8">G3E family GTPase</fullName>
    </submittedName>
    <submittedName>
        <fullName evidence="9">GTP-binding protein</fullName>
    </submittedName>
</protein>
<evidence type="ECO:0000313" key="11">
    <source>
        <dbReference type="Proteomes" id="UP000553980"/>
    </source>
</evidence>
<dbReference type="PANTHER" id="PTHR13748:SF62">
    <property type="entry name" value="COBW DOMAIN-CONTAINING PROTEIN"/>
    <property type="match status" value="1"/>
</dbReference>
<dbReference type="OrthoDB" id="9808822at2"/>
<dbReference type="InterPro" id="IPR011629">
    <property type="entry name" value="CobW-like_C"/>
</dbReference>
<evidence type="ECO:0000256" key="3">
    <source>
        <dbReference type="ARBA" id="ARBA00023186"/>
    </source>
</evidence>
<dbReference type="SMART" id="SM00833">
    <property type="entry name" value="CobW_C"/>
    <property type="match status" value="1"/>
</dbReference>
<dbReference type="Gene3D" id="3.40.50.300">
    <property type="entry name" value="P-loop containing nucleotide triphosphate hydrolases"/>
    <property type="match status" value="1"/>
</dbReference>
<dbReference type="CDD" id="cd03112">
    <property type="entry name" value="CobW-like"/>
    <property type="match status" value="1"/>
</dbReference>
<dbReference type="InterPro" id="IPR003495">
    <property type="entry name" value="CobW/HypB/UreG_nucleotide-bd"/>
</dbReference>